<dbReference type="InterPro" id="IPR000711">
    <property type="entry name" value="ATPase_OSCP/dsu"/>
</dbReference>
<comment type="subcellular location">
    <subcellularLocation>
        <location evidence="8">Cell membrane</location>
        <topology evidence="8">Peripheral membrane protein</topology>
    </subcellularLocation>
    <subcellularLocation>
        <location evidence="1">Membrane</location>
    </subcellularLocation>
</comment>
<evidence type="ECO:0000256" key="7">
    <source>
        <dbReference type="ARBA" id="ARBA00023310"/>
    </source>
</evidence>
<dbReference type="Proteomes" id="UP000214610">
    <property type="component" value="Unassembled WGS sequence"/>
</dbReference>
<comment type="function">
    <text evidence="8">This protein is part of the stalk that links CF(0) to CF(1). It either transmits conformational changes from CF(0) to CF(1) or is implicated in proton conduction.</text>
</comment>
<accession>A0A227KPR1</accession>
<dbReference type="SUPFAM" id="SSF47928">
    <property type="entry name" value="N-terminal domain of the delta subunit of the F1F0-ATP synthase"/>
    <property type="match status" value="1"/>
</dbReference>
<evidence type="ECO:0000256" key="3">
    <source>
        <dbReference type="ARBA" id="ARBA00022781"/>
    </source>
</evidence>
<dbReference type="EMBL" id="NHMP01000002">
    <property type="protein sequence ID" value="OXE50143.1"/>
    <property type="molecule type" value="Genomic_DNA"/>
</dbReference>
<name>A0A227KPR1_9BURK</name>
<dbReference type="GO" id="GO:0005886">
    <property type="term" value="C:plasma membrane"/>
    <property type="evidence" value="ECO:0007669"/>
    <property type="project" value="UniProtKB-SubCell"/>
</dbReference>
<gene>
    <name evidence="8" type="primary">atpH</name>
    <name evidence="9" type="ORF">ADH67_03835</name>
</gene>
<keyword evidence="10" id="KW-1185">Reference proteome</keyword>
<evidence type="ECO:0000256" key="8">
    <source>
        <dbReference type="HAMAP-Rule" id="MF_01416"/>
    </source>
</evidence>
<keyword evidence="8" id="KW-1003">Cell membrane</keyword>
<keyword evidence="7 8" id="KW-0066">ATP synthesis</keyword>
<comment type="caution">
    <text evidence="9">The sequence shown here is derived from an EMBL/GenBank/DDBJ whole genome shotgun (WGS) entry which is preliminary data.</text>
</comment>
<protein>
    <recommendedName>
        <fullName evidence="8">ATP synthase subunit delta</fullName>
    </recommendedName>
    <alternativeName>
        <fullName evidence="8">ATP synthase F(1) sector subunit delta</fullName>
    </alternativeName>
    <alternativeName>
        <fullName evidence="8">F-type ATPase subunit delta</fullName>
        <shortName evidence="8">F-ATPase subunit delta</shortName>
    </alternativeName>
</protein>
<dbReference type="PRINTS" id="PR00125">
    <property type="entry name" value="ATPASEDELTA"/>
</dbReference>
<keyword evidence="2 8" id="KW-0813">Transport</keyword>
<dbReference type="Gene3D" id="1.10.520.20">
    <property type="entry name" value="N-terminal domain of the delta subunit of the F1F0-ATP synthase"/>
    <property type="match status" value="1"/>
</dbReference>
<reference evidence="10" key="1">
    <citation type="submission" date="2017-05" db="EMBL/GenBank/DDBJ databases">
        <title>Improved OligoMM genomes.</title>
        <authorList>
            <person name="Garzetti D."/>
        </authorList>
    </citation>
    <scope>NUCLEOTIDE SEQUENCE [LARGE SCALE GENOMIC DNA]</scope>
    <source>
        <strain evidence="10">YL45</strain>
    </source>
</reference>
<evidence type="ECO:0000256" key="5">
    <source>
        <dbReference type="ARBA" id="ARBA00023136"/>
    </source>
</evidence>
<evidence type="ECO:0000256" key="2">
    <source>
        <dbReference type="ARBA" id="ARBA00022448"/>
    </source>
</evidence>
<evidence type="ECO:0000256" key="6">
    <source>
        <dbReference type="ARBA" id="ARBA00023196"/>
    </source>
</evidence>
<evidence type="ECO:0000256" key="1">
    <source>
        <dbReference type="ARBA" id="ARBA00004370"/>
    </source>
</evidence>
<keyword evidence="3 8" id="KW-0375">Hydrogen ion transport</keyword>
<proteinExistence type="inferred from homology"/>
<evidence type="ECO:0000256" key="4">
    <source>
        <dbReference type="ARBA" id="ARBA00023065"/>
    </source>
</evidence>
<dbReference type="Pfam" id="PF00213">
    <property type="entry name" value="OSCP"/>
    <property type="match status" value="1"/>
</dbReference>
<dbReference type="NCBIfam" id="NF004402">
    <property type="entry name" value="PRK05758.2-2"/>
    <property type="match status" value="1"/>
</dbReference>
<dbReference type="NCBIfam" id="TIGR01145">
    <property type="entry name" value="ATP_synt_delta"/>
    <property type="match status" value="1"/>
</dbReference>
<dbReference type="AlphaFoldDB" id="A0A227KPR1"/>
<keyword evidence="5 8" id="KW-0472">Membrane</keyword>
<dbReference type="HAMAP" id="MF_01416">
    <property type="entry name" value="ATP_synth_delta_bact"/>
    <property type="match status" value="1"/>
</dbReference>
<comment type="similarity">
    <text evidence="8">Belongs to the ATPase delta chain family.</text>
</comment>
<sequence>MAEISTIARPYAEALNAAVMDSKEEGLADKVLLALETLDQIVVDPALQDLINDPQVGSEQIYSLLRGMLPKEIPSEAIRLLKLLIENGRLEALPSITEQFKNLLHQDRSEAEVLIETPFPLSQEEVDSLVKALGNKFPGLKLLPKIEIDKSLIGGVKISVGDKVLDGTVKARLAEMHAALTS</sequence>
<evidence type="ECO:0000313" key="9">
    <source>
        <dbReference type="EMBL" id="OXE50143.1"/>
    </source>
</evidence>
<keyword evidence="6 8" id="KW-0139">CF(1)</keyword>
<dbReference type="InterPro" id="IPR026015">
    <property type="entry name" value="ATP_synth_OSCP/delta_N_sf"/>
</dbReference>
<dbReference type="GeneID" id="78362452"/>
<evidence type="ECO:0000313" key="10">
    <source>
        <dbReference type="Proteomes" id="UP000214610"/>
    </source>
</evidence>
<comment type="function">
    <text evidence="8">F(1)F(0) ATP synthase produces ATP from ADP in the presence of a proton or sodium gradient. F-type ATPases consist of two structural domains, F(1) containing the extramembraneous catalytic core and F(0) containing the membrane proton channel, linked together by a central stalk and a peripheral stalk. During catalysis, ATP synthesis in the catalytic domain of F(1) is coupled via a rotary mechanism of the central stalk subunits to proton translocation.</text>
</comment>
<keyword evidence="4 8" id="KW-0406">Ion transport</keyword>
<dbReference type="GO" id="GO:0046933">
    <property type="term" value="F:proton-transporting ATP synthase activity, rotational mechanism"/>
    <property type="evidence" value="ECO:0007669"/>
    <property type="project" value="UniProtKB-UniRule"/>
</dbReference>
<dbReference type="PANTHER" id="PTHR11910">
    <property type="entry name" value="ATP SYNTHASE DELTA CHAIN"/>
    <property type="match status" value="1"/>
</dbReference>
<dbReference type="GO" id="GO:0045259">
    <property type="term" value="C:proton-transporting ATP synthase complex"/>
    <property type="evidence" value="ECO:0007669"/>
    <property type="project" value="UniProtKB-KW"/>
</dbReference>
<dbReference type="RefSeq" id="WP_066594720.1">
    <property type="nucleotide sequence ID" value="NZ_CAJTBZ010000014.1"/>
</dbReference>
<organism evidence="9 10">
    <name type="scientific">Turicimonas muris</name>
    <dbReference type="NCBI Taxonomy" id="1796652"/>
    <lineage>
        <taxon>Bacteria</taxon>
        <taxon>Pseudomonadati</taxon>
        <taxon>Pseudomonadota</taxon>
        <taxon>Betaproteobacteria</taxon>
        <taxon>Burkholderiales</taxon>
        <taxon>Sutterellaceae</taxon>
        <taxon>Turicimonas</taxon>
    </lineage>
</organism>